<evidence type="ECO:0000313" key="2">
    <source>
        <dbReference type="EMBL" id="NEZ45921.1"/>
    </source>
</evidence>
<evidence type="ECO:0000313" key="3">
    <source>
        <dbReference type="Proteomes" id="UP000473885"/>
    </source>
</evidence>
<name>A0A6M0R6U9_9CLOT</name>
<keyword evidence="3" id="KW-1185">Reference proteome</keyword>
<organism evidence="2 3">
    <name type="scientific">Clostridium niameyense</name>
    <dbReference type="NCBI Taxonomy" id="1622073"/>
    <lineage>
        <taxon>Bacteria</taxon>
        <taxon>Bacillati</taxon>
        <taxon>Bacillota</taxon>
        <taxon>Clostridia</taxon>
        <taxon>Eubacteriales</taxon>
        <taxon>Clostridiaceae</taxon>
        <taxon>Clostridium</taxon>
    </lineage>
</organism>
<feature type="coiled-coil region" evidence="1">
    <location>
        <begin position="32"/>
        <end position="59"/>
    </location>
</feature>
<reference evidence="2 3" key="1">
    <citation type="submission" date="2019-04" db="EMBL/GenBank/DDBJ databases">
        <title>Genome sequencing of Clostridium botulinum Groups I-IV and Clostridium butyricum.</title>
        <authorList>
            <person name="Brunt J."/>
            <person name="Van Vliet A.H.M."/>
            <person name="Stringer S.C."/>
            <person name="Carter A.T."/>
            <person name="Peck M.W."/>
        </authorList>
    </citation>
    <scope>NUCLEOTIDE SEQUENCE [LARGE SCALE GENOMIC DNA]</scope>
    <source>
        <strain evidence="2 3">IFR 18/094</strain>
    </source>
</reference>
<proteinExistence type="predicted"/>
<gene>
    <name evidence="2" type="ORF">FDF74_01695</name>
</gene>
<dbReference type="AlphaFoldDB" id="A0A6M0R6U9"/>
<sequence length="108" mass="12145">MAIEAIESIRIAENRASTILKQAKDKSKDIVKNSNEEARKKYEKIIKDAEKEAKDIIEKSIETAKKDSIPILDKGIESVKNIRNVSQDNLNKAINIVIERIVKVNGNS</sequence>
<dbReference type="OrthoDB" id="88479at2"/>
<evidence type="ECO:0000256" key="1">
    <source>
        <dbReference type="SAM" id="Coils"/>
    </source>
</evidence>
<keyword evidence="1" id="KW-0175">Coiled coil</keyword>
<accession>A0A6M0R6U9</accession>
<dbReference type="EMBL" id="SXDP01000001">
    <property type="protein sequence ID" value="NEZ45921.1"/>
    <property type="molecule type" value="Genomic_DNA"/>
</dbReference>
<dbReference type="RefSeq" id="WP_050607039.1">
    <property type="nucleotide sequence ID" value="NZ_CABKUB010000006.1"/>
</dbReference>
<protein>
    <submittedName>
        <fullName evidence="2">ATPase</fullName>
    </submittedName>
</protein>
<dbReference type="Gene3D" id="1.20.5.2950">
    <property type="match status" value="1"/>
</dbReference>
<dbReference type="Proteomes" id="UP000473885">
    <property type="component" value="Unassembled WGS sequence"/>
</dbReference>
<comment type="caution">
    <text evidence="2">The sequence shown here is derived from an EMBL/GenBank/DDBJ whole genome shotgun (WGS) entry which is preliminary data.</text>
</comment>